<evidence type="ECO:0000256" key="2">
    <source>
        <dbReference type="ARBA" id="ARBA00003637"/>
    </source>
</evidence>
<evidence type="ECO:0000256" key="8">
    <source>
        <dbReference type="ARBA" id="ARBA00022490"/>
    </source>
</evidence>
<evidence type="ECO:0000256" key="13">
    <source>
        <dbReference type="ARBA" id="ARBA00022741"/>
    </source>
</evidence>
<dbReference type="FunFam" id="3.40.50.2020:FF:000006">
    <property type="entry name" value="Hypoxanthine phosphoribosyltransferase"/>
    <property type="match status" value="1"/>
</dbReference>
<dbReference type="GO" id="GO:0000166">
    <property type="term" value="F:nucleotide binding"/>
    <property type="evidence" value="ECO:0007669"/>
    <property type="project" value="UniProtKB-KW"/>
</dbReference>
<evidence type="ECO:0000256" key="9">
    <source>
        <dbReference type="ARBA" id="ARBA00022676"/>
    </source>
</evidence>
<evidence type="ECO:0000256" key="15">
    <source>
        <dbReference type="ARBA" id="ARBA00048811"/>
    </source>
</evidence>
<feature type="domain" description="Phosphoribosyltransferase" evidence="19">
    <location>
        <begin position="14"/>
        <end position="158"/>
    </location>
</feature>
<dbReference type="InterPro" id="IPR000836">
    <property type="entry name" value="PRTase_dom"/>
</dbReference>
<comment type="function">
    <text evidence="2">Purine salvage pathway enzyme which catalyzes the transfer of the ribosyl-5-phosphate group from 5-phospho-alpha-D-ribose 1-diphosphate (PRPP) to the N9 position of hypoxanthine to yield IMP (inosine 5'-monophosphate). To a lesser extent, can also act on guanine leading to GMP, but shows a highly less efficient activity with xanthine.</text>
</comment>
<keyword evidence="8 17" id="KW-0963">Cytoplasm</keyword>
<dbReference type="PANTHER" id="PTHR43340">
    <property type="entry name" value="HYPOXANTHINE-GUANINE PHOSPHORIBOSYLTRANSFERASE"/>
    <property type="match status" value="1"/>
</dbReference>
<feature type="region of interest" description="Disordered" evidence="18">
    <location>
        <begin position="258"/>
        <end position="280"/>
    </location>
</feature>
<evidence type="ECO:0000256" key="3">
    <source>
        <dbReference type="ARBA" id="ARBA00004496"/>
    </source>
</evidence>
<evidence type="ECO:0000256" key="11">
    <source>
        <dbReference type="ARBA" id="ARBA00022723"/>
    </source>
</evidence>
<evidence type="ECO:0000256" key="7">
    <source>
        <dbReference type="ARBA" id="ARBA00014105"/>
    </source>
</evidence>
<dbReference type="GO" id="GO:0004422">
    <property type="term" value="F:hypoxanthine phosphoribosyltransferase activity"/>
    <property type="evidence" value="ECO:0007669"/>
    <property type="project" value="InterPro"/>
</dbReference>
<evidence type="ECO:0000256" key="5">
    <source>
        <dbReference type="ARBA" id="ARBA00008391"/>
    </source>
</evidence>
<evidence type="ECO:0000256" key="18">
    <source>
        <dbReference type="SAM" id="MobiDB-lite"/>
    </source>
</evidence>
<dbReference type="Proteomes" id="UP000310719">
    <property type="component" value="Chromosome"/>
</dbReference>
<evidence type="ECO:0000313" key="21">
    <source>
        <dbReference type="Proteomes" id="UP000310719"/>
    </source>
</evidence>
<dbReference type="UniPathway" id="UPA00591">
    <property type="reaction ID" value="UER00648"/>
</dbReference>
<dbReference type="GO" id="GO:0000287">
    <property type="term" value="F:magnesium ion binding"/>
    <property type="evidence" value="ECO:0007669"/>
    <property type="project" value="TreeGrafter"/>
</dbReference>
<evidence type="ECO:0000256" key="17">
    <source>
        <dbReference type="RuleBase" id="RU364099"/>
    </source>
</evidence>
<evidence type="ECO:0000256" key="6">
    <source>
        <dbReference type="ARBA" id="ARBA00011895"/>
    </source>
</evidence>
<dbReference type="InterPro" id="IPR050408">
    <property type="entry name" value="HGPRT"/>
</dbReference>
<dbReference type="InterPro" id="IPR029057">
    <property type="entry name" value="PRTase-like"/>
</dbReference>
<dbReference type="GO" id="GO:0006178">
    <property type="term" value="P:guanine salvage"/>
    <property type="evidence" value="ECO:0007669"/>
    <property type="project" value="TreeGrafter"/>
</dbReference>
<dbReference type="PANTHER" id="PTHR43340:SF1">
    <property type="entry name" value="HYPOXANTHINE PHOSPHORIBOSYLTRANSFERASE"/>
    <property type="match status" value="1"/>
</dbReference>
<dbReference type="EMBL" id="LR590464">
    <property type="protein sequence ID" value="VTP64138.1"/>
    <property type="molecule type" value="Genomic_DNA"/>
</dbReference>
<evidence type="ECO:0000256" key="12">
    <source>
        <dbReference type="ARBA" id="ARBA00022726"/>
    </source>
</evidence>
<keyword evidence="10 17" id="KW-0808">Transferase</keyword>
<evidence type="ECO:0000256" key="14">
    <source>
        <dbReference type="ARBA" id="ARBA00022842"/>
    </source>
</evidence>
<sequence length="280" mass="30932">MKHTVEVMIPEAEIKARIAELGRQITEHYKDSGSEMVLVGLLRGSFMFMSDLCREVQVSHEVDFMTASSYGSGMSTTRDVKILKDLDEDIRGKDVLIVEDIIDSGNTLSKVREILSLRGPKSLAICTLLDKPTRREVQVPVEYVGFSNPRTNSWWVTALTTRSATVICRISAKWCCWTSKRVGCGLIPSPQPSPTGRGSKAKKTATGLPFCFYLGTARLFCRLTCGFRASESGYRCPDGSAVPGFPGWWRSLPGRAAGHREYRTPSRGSSLSARASRRIA</sequence>
<dbReference type="GO" id="GO:0006166">
    <property type="term" value="P:purine ribonucleoside salvage"/>
    <property type="evidence" value="ECO:0007669"/>
    <property type="project" value="UniProtKB-KW"/>
</dbReference>
<keyword evidence="12 17" id="KW-0660">Purine salvage</keyword>
<evidence type="ECO:0000256" key="10">
    <source>
        <dbReference type="ARBA" id="ARBA00022679"/>
    </source>
</evidence>
<comment type="catalytic activity">
    <reaction evidence="15">
        <text>GMP + diphosphate = guanine + 5-phospho-alpha-D-ribose 1-diphosphate</text>
        <dbReference type="Rhea" id="RHEA:25424"/>
        <dbReference type="ChEBI" id="CHEBI:16235"/>
        <dbReference type="ChEBI" id="CHEBI:33019"/>
        <dbReference type="ChEBI" id="CHEBI:58017"/>
        <dbReference type="ChEBI" id="CHEBI:58115"/>
        <dbReference type="EC" id="2.4.2.8"/>
    </reaction>
    <physiologicalReaction direction="right-to-left" evidence="15">
        <dbReference type="Rhea" id="RHEA:25426"/>
    </physiologicalReaction>
</comment>
<evidence type="ECO:0000259" key="19">
    <source>
        <dbReference type="Pfam" id="PF00156"/>
    </source>
</evidence>
<organism evidence="20 21">
    <name type="scientific">Leclercia adecarboxylata</name>
    <dbReference type="NCBI Taxonomy" id="83655"/>
    <lineage>
        <taxon>Bacteria</taxon>
        <taxon>Pseudomonadati</taxon>
        <taxon>Pseudomonadota</taxon>
        <taxon>Gammaproteobacteria</taxon>
        <taxon>Enterobacterales</taxon>
        <taxon>Enterobacteriaceae</taxon>
        <taxon>Leclercia</taxon>
    </lineage>
</organism>
<comment type="pathway">
    <text evidence="4 17">Purine metabolism; IMP biosynthesis via salvage pathway; IMP from hypoxanthine: step 1/1.</text>
</comment>
<dbReference type="GO" id="GO:0032264">
    <property type="term" value="P:IMP salvage"/>
    <property type="evidence" value="ECO:0007669"/>
    <property type="project" value="UniProtKB-UniPathway"/>
</dbReference>
<evidence type="ECO:0000256" key="1">
    <source>
        <dbReference type="ARBA" id="ARBA00001946"/>
    </source>
</evidence>
<dbReference type="NCBIfam" id="TIGR01203">
    <property type="entry name" value="HGPRTase"/>
    <property type="match status" value="1"/>
</dbReference>
<comment type="subcellular location">
    <subcellularLocation>
        <location evidence="3 17">Cytoplasm</location>
    </subcellularLocation>
</comment>
<dbReference type="EC" id="2.4.2.8" evidence="6 17"/>
<dbReference type="Pfam" id="PF00156">
    <property type="entry name" value="Pribosyltran"/>
    <property type="match status" value="1"/>
</dbReference>
<keyword evidence="14 17" id="KW-0460">Magnesium</keyword>
<dbReference type="Gene3D" id="3.40.50.2020">
    <property type="match status" value="1"/>
</dbReference>
<dbReference type="STRING" id="83655.APT61_18430"/>
<reference evidence="20 21" key="1">
    <citation type="submission" date="2019-05" db="EMBL/GenBank/DDBJ databases">
        <authorList>
            <consortium name="Pathogen Informatics"/>
        </authorList>
    </citation>
    <scope>NUCLEOTIDE SEQUENCE [LARGE SCALE GENOMIC DNA]</scope>
    <source>
        <strain evidence="20 21">NCTC13032</strain>
    </source>
</reference>
<protein>
    <recommendedName>
        <fullName evidence="7 17">Hypoxanthine phosphoribosyltransferase</fullName>
        <ecNumber evidence="6 17">2.4.2.8</ecNumber>
    </recommendedName>
</protein>
<dbReference type="GO" id="GO:0046100">
    <property type="term" value="P:hypoxanthine metabolic process"/>
    <property type="evidence" value="ECO:0007669"/>
    <property type="project" value="TreeGrafter"/>
</dbReference>
<keyword evidence="9 17" id="KW-0328">Glycosyltransferase</keyword>
<dbReference type="GO" id="GO:0032263">
    <property type="term" value="P:GMP salvage"/>
    <property type="evidence" value="ECO:0007669"/>
    <property type="project" value="TreeGrafter"/>
</dbReference>
<comment type="cofactor">
    <cofactor evidence="1 17">
        <name>Mg(2+)</name>
        <dbReference type="ChEBI" id="CHEBI:18420"/>
    </cofactor>
</comment>
<name>A0A4U9HJ19_9ENTR</name>
<dbReference type="GO" id="GO:0052657">
    <property type="term" value="F:guanine phosphoribosyltransferase activity"/>
    <property type="evidence" value="ECO:0007669"/>
    <property type="project" value="UniProtKB-ARBA"/>
</dbReference>
<evidence type="ECO:0000313" key="20">
    <source>
        <dbReference type="EMBL" id="VTP64138.1"/>
    </source>
</evidence>
<dbReference type="SUPFAM" id="SSF53271">
    <property type="entry name" value="PRTase-like"/>
    <property type="match status" value="1"/>
</dbReference>
<keyword evidence="13 17" id="KW-0547">Nucleotide-binding</keyword>
<dbReference type="CDD" id="cd06223">
    <property type="entry name" value="PRTases_typeI"/>
    <property type="match status" value="1"/>
</dbReference>
<evidence type="ECO:0000256" key="16">
    <source>
        <dbReference type="ARBA" id="ARBA00049402"/>
    </source>
</evidence>
<dbReference type="InterPro" id="IPR005904">
    <property type="entry name" value="Hxn_phspho_trans"/>
</dbReference>
<gene>
    <name evidence="20" type="primary">hpt</name>
    <name evidence="20" type="ORF">NCTC13032_01203</name>
</gene>
<accession>A0A4U9HJ19</accession>
<keyword evidence="11 17" id="KW-0479">Metal-binding</keyword>
<dbReference type="GO" id="GO:0005829">
    <property type="term" value="C:cytosol"/>
    <property type="evidence" value="ECO:0007669"/>
    <property type="project" value="TreeGrafter"/>
</dbReference>
<evidence type="ECO:0000256" key="4">
    <source>
        <dbReference type="ARBA" id="ARBA00004669"/>
    </source>
</evidence>
<comment type="similarity">
    <text evidence="5 17">Belongs to the purine/pyrimidine phosphoribosyltransferase family.</text>
</comment>
<dbReference type="AlphaFoldDB" id="A0A4U9HJ19"/>
<comment type="catalytic activity">
    <reaction evidence="16">
        <text>IMP + diphosphate = hypoxanthine + 5-phospho-alpha-D-ribose 1-diphosphate</text>
        <dbReference type="Rhea" id="RHEA:17973"/>
        <dbReference type="ChEBI" id="CHEBI:17368"/>
        <dbReference type="ChEBI" id="CHEBI:33019"/>
        <dbReference type="ChEBI" id="CHEBI:58017"/>
        <dbReference type="ChEBI" id="CHEBI:58053"/>
        <dbReference type="EC" id="2.4.2.8"/>
    </reaction>
    <physiologicalReaction direction="right-to-left" evidence="16">
        <dbReference type="Rhea" id="RHEA:17975"/>
    </physiologicalReaction>
</comment>
<proteinExistence type="inferred from homology"/>